<feature type="transmembrane region" description="Helical" evidence="1">
    <location>
        <begin position="77"/>
        <end position="95"/>
    </location>
</feature>
<evidence type="ECO:0000256" key="1">
    <source>
        <dbReference type="SAM" id="Phobius"/>
    </source>
</evidence>
<dbReference type="Pfam" id="PF03729">
    <property type="entry name" value="DUF308"/>
    <property type="match status" value="1"/>
</dbReference>
<protein>
    <submittedName>
        <fullName evidence="2">Uncharacterized membrane protein HdeD, DUF308 family</fullName>
    </submittedName>
</protein>
<dbReference type="PANTHER" id="PTHR34989">
    <property type="entry name" value="PROTEIN HDED"/>
    <property type="match status" value="1"/>
</dbReference>
<dbReference type="InterPro" id="IPR005325">
    <property type="entry name" value="DUF308_memb"/>
</dbReference>
<keyword evidence="3" id="KW-1185">Reference proteome</keyword>
<dbReference type="AlphaFoldDB" id="A0A1I6RUG6"/>
<feature type="transmembrane region" description="Helical" evidence="1">
    <location>
        <begin position="20"/>
        <end position="40"/>
    </location>
</feature>
<gene>
    <name evidence="2" type="ORF">SAMN04488556_2147</name>
</gene>
<evidence type="ECO:0000313" key="3">
    <source>
        <dbReference type="Proteomes" id="UP000199199"/>
    </source>
</evidence>
<reference evidence="3" key="1">
    <citation type="submission" date="2016-10" db="EMBL/GenBank/DDBJ databases">
        <authorList>
            <person name="Varghese N."/>
            <person name="Submissions S."/>
        </authorList>
    </citation>
    <scope>NUCLEOTIDE SEQUENCE [LARGE SCALE GENOMIC DNA]</scope>
    <source>
        <strain evidence="3">DSM 22427</strain>
    </source>
</reference>
<dbReference type="GO" id="GO:0005886">
    <property type="term" value="C:plasma membrane"/>
    <property type="evidence" value="ECO:0007669"/>
    <property type="project" value="TreeGrafter"/>
</dbReference>
<keyword evidence="1" id="KW-1133">Transmembrane helix</keyword>
<name>A0A1I6RUG6_9EURY</name>
<dbReference type="RefSeq" id="WP_092904433.1">
    <property type="nucleotide sequence ID" value="NZ_FOZS01000002.1"/>
</dbReference>
<dbReference type="EMBL" id="FOZS01000002">
    <property type="protein sequence ID" value="SFS68369.1"/>
    <property type="molecule type" value="Genomic_DNA"/>
</dbReference>
<dbReference type="InterPro" id="IPR052712">
    <property type="entry name" value="Acid_resist_chaperone_HdeD"/>
</dbReference>
<dbReference type="Proteomes" id="UP000199199">
    <property type="component" value="Unassembled WGS sequence"/>
</dbReference>
<feature type="transmembrane region" description="Helical" evidence="1">
    <location>
        <begin position="101"/>
        <end position="121"/>
    </location>
</feature>
<evidence type="ECO:0000313" key="2">
    <source>
        <dbReference type="EMBL" id="SFS68369.1"/>
    </source>
</evidence>
<organism evidence="2 3">
    <name type="scientific">Halostagnicola kamekurae</name>
    <dbReference type="NCBI Taxonomy" id="619731"/>
    <lineage>
        <taxon>Archaea</taxon>
        <taxon>Methanobacteriati</taxon>
        <taxon>Methanobacteriota</taxon>
        <taxon>Stenosarchaea group</taxon>
        <taxon>Halobacteria</taxon>
        <taxon>Halobacteriales</taxon>
        <taxon>Natrialbaceae</taxon>
        <taxon>Halostagnicola</taxon>
    </lineage>
</organism>
<dbReference type="OrthoDB" id="163497at2157"/>
<feature type="transmembrane region" description="Helical" evidence="1">
    <location>
        <begin position="133"/>
        <end position="153"/>
    </location>
</feature>
<keyword evidence="1" id="KW-0472">Membrane</keyword>
<proteinExistence type="predicted"/>
<accession>A0A1I6RUG6</accession>
<dbReference type="PANTHER" id="PTHR34989:SF1">
    <property type="entry name" value="PROTEIN HDED"/>
    <property type="match status" value="1"/>
</dbReference>
<feature type="transmembrane region" description="Helical" evidence="1">
    <location>
        <begin position="46"/>
        <end position="65"/>
    </location>
</feature>
<feature type="transmembrane region" description="Helical" evidence="1">
    <location>
        <begin position="159"/>
        <end position="181"/>
    </location>
</feature>
<sequence>MSSTTTTDESTPGYSLERGWRTLALAGGVIGLLGLFAIALPVVTGLSITVVLGAVLIVSGIVHGAHSVTTRGWKGSAWQLAVGVVSLVAGLFVLANPVVALVSLTLLLVAYLVVDGIAELWMATRMAGEPGRATIGASGAISLVLAALLWAGFPGDAAWAIGLIVGVSLLLTGISMAAVAISGRRGDEASAPAGEPRRA</sequence>
<keyword evidence="1" id="KW-0812">Transmembrane</keyword>